<feature type="domain" description="ABC-2 type transporter transmembrane" evidence="6">
    <location>
        <begin position="5"/>
        <end position="80"/>
    </location>
</feature>
<gene>
    <name evidence="7" type="ORF">LCGC14_2511000</name>
</gene>
<dbReference type="InterPro" id="IPR013525">
    <property type="entry name" value="ABC2_TM"/>
</dbReference>
<sequence length="494" mass="57308">ITTILFIIIVFFLIALIFSGIGLILGVFAISNENIWNLLQFSLLFIFWFSCITYPFEIFPDFIKNIIVLNPLYYIFDFLRLKGKFVKNDNCYNLSLDKELSQLVGEKFKVLDFSLDENFNIDKFKLISNLNSFAFISSFQFLLDFGFFGSDNINILSLIQSKHSGDILASLNLNDNKELLFDIESKNFQLLNKKFEKFSLKGKKSKSNLEIQKLIFDDIESSIFVDTASEKINIKDWSLKKKDEILLKMNGYYDQNLASLSFDISDMKLDLKKIRPLISNFFDLPKALIEGHLKGTGLLSVKLPKKDEKFNYSMNLDFQPSNLTVEKVRLYNNGSLNVHFASNTGFMIQGLDFSFYSKDVDLSYLTCKIGKASFDLKNKNYLLKDTNIYIPQSLKSSFEKLKNYKNALEIFKLTDDIDLTCDIKFSSDLSNVEIYAKKANFALNSSKHELKDIFLNIREKKCVLNFNYFYKNCYYTIKNDFITSDKIYAKTTFL</sequence>
<name>A0A0F9DSM4_9ZZZZ</name>
<dbReference type="Pfam" id="PF01061">
    <property type="entry name" value="ABC2_membrane"/>
    <property type="match status" value="1"/>
</dbReference>
<keyword evidence="4 5" id="KW-0472">Membrane</keyword>
<evidence type="ECO:0000313" key="7">
    <source>
        <dbReference type="EMBL" id="KKL14903.1"/>
    </source>
</evidence>
<evidence type="ECO:0000256" key="4">
    <source>
        <dbReference type="ARBA" id="ARBA00023136"/>
    </source>
</evidence>
<evidence type="ECO:0000256" key="2">
    <source>
        <dbReference type="ARBA" id="ARBA00022692"/>
    </source>
</evidence>
<accession>A0A0F9DSM4</accession>
<evidence type="ECO:0000256" key="5">
    <source>
        <dbReference type="SAM" id="Phobius"/>
    </source>
</evidence>
<proteinExistence type="predicted"/>
<organism evidence="7">
    <name type="scientific">marine sediment metagenome</name>
    <dbReference type="NCBI Taxonomy" id="412755"/>
    <lineage>
        <taxon>unclassified sequences</taxon>
        <taxon>metagenomes</taxon>
        <taxon>ecological metagenomes</taxon>
    </lineage>
</organism>
<evidence type="ECO:0000256" key="3">
    <source>
        <dbReference type="ARBA" id="ARBA00022989"/>
    </source>
</evidence>
<evidence type="ECO:0000259" key="6">
    <source>
        <dbReference type="Pfam" id="PF01061"/>
    </source>
</evidence>
<feature type="transmembrane region" description="Helical" evidence="5">
    <location>
        <begin position="35"/>
        <end position="56"/>
    </location>
</feature>
<feature type="transmembrane region" description="Helical" evidence="5">
    <location>
        <begin position="6"/>
        <end position="28"/>
    </location>
</feature>
<dbReference type="GO" id="GO:0016020">
    <property type="term" value="C:membrane"/>
    <property type="evidence" value="ECO:0007669"/>
    <property type="project" value="UniProtKB-SubCell"/>
</dbReference>
<feature type="non-terminal residue" evidence="7">
    <location>
        <position position="1"/>
    </location>
</feature>
<reference evidence="7" key="1">
    <citation type="journal article" date="2015" name="Nature">
        <title>Complex archaea that bridge the gap between prokaryotes and eukaryotes.</title>
        <authorList>
            <person name="Spang A."/>
            <person name="Saw J.H."/>
            <person name="Jorgensen S.L."/>
            <person name="Zaremba-Niedzwiedzka K."/>
            <person name="Martijn J."/>
            <person name="Lind A.E."/>
            <person name="van Eijk R."/>
            <person name="Schleper C."/>
            <person name="Guy L."/>
            <person name="Ettema T.J."/>
        </authorList>
    </citation>
    <scope>NUCLEOTIDE SEQUENCE</scope>
</reference>
<evidence type="ECO:0000256" key="1">
    <source>
        <dbReference type="ARBA" id="ARBA00004141"/>
    </source>
</evidence>
<keyword evidence="3 5" id="KW-1133">Transmembrane helix</keyword>
<dbReference type="EMBL" id="LAZR01040273">
    <property type="protein sequence ID" value="KKL14903.1"/>
    <property type="molecule type" value="Genomic_DNA"/>
</dbReference>
<comment type="subcellular location">
    <subcellularLocation>
        <location evidence="1">Membrane</location>
        <topology evidence="1">Multi-pass membrane protein</topology>
    </subcellularLocation>
</comment>
<dbReference type="AlphaFoldDB" id="A0A0F9DSM4"/>
<feature type="non-terminal residue" evidence="7">
    <location>
        <position position="494"/>
    </location>
</feature>
<keyword evidence="2 5" id="KW-0812">Transmembrane</keyword>
<protein>
    <recommendedName>
        <fullName evidence="6">ABC-2 type transporter transmembrane domain-containing protein</fullName>
    </recommendedName>
</protein>
<comment type="caution">
    <text evidence="7">The sequence shown here is derived from an EMBL/GenBank/DDBJ whole genome shotgun (WGS) entry which is preliminary data.</text>
</comment>
<dbReference type="GO" id="GO:0140359">
    <property type="term" value="F:ABC-type transporter activity"/>
    <property type="evidence" value="ECO:0007669"/>
    <property type="project" value="InterPro"/>
</dbReference>